<proteinExistence type="inferred from homology"/>
<feature type="domain" description="TonB-dependent receptor-like beta-barrel" evidence="13">
    <location>
        <begin position="284"/>
        <end position="679"/>
    </location>
</feature>
<evidence type="ECO:0000256" key="11">
    <source>
        <dbReference type="RuleBase" id="RU003357"/>
    </source>
</evidence>
<dbReference type="InterPro" id="IPR010105">
    <property type="entry name" value="TonB_sidphr_rcpt"/>
</dbReference>
<evidence type="ECO:0000256" key="12">
    <source>
        <dbReference type="SAM" id="SignalP"/>
    </source>
</evidence>
<evidence type="ECO:0000259" key="14">
    <source>
        <dbReference type="Pfam" id="PF07715"/>
    </source>
</evidence>
<feature type="signal peptide" evidence="12">
    <location>
        <begin position="1"/>
        <end position="26"/>
    </location>
</feature>
<name>A0AAJ2BSL6_9PSED</name>
<keyword evidence="12" id="KW-0732">Signal</keyword>
<dbReference type="NCBIfam" id="TIGR01783">
    <property type="entry name" value="TonB-siderophor"/>
    <property type="match status" value="1"/>
</dbReference>
<keyword evidence="3 10" id="KW-0813">Transport</keyword>
<evidence type="ECO:0000256" key="10">
    <source>
        <dbReference type="PROSITE-ProRule" id="PRU01360"/>
    </source>
</evidence>
<comment type="caution">
    <text evidence="15">The sequence shown here is derived from an EMBL/GenBank/DDBJ whole genome shotgun (WGS) entry which is preliminary data.</text>
</comment>
<evidence type="ECO:0000256" key="6">
    <source>
        <dbReference type="ARBA" id="ARBA00023077"/>
    </source>
</evidence>
<keyword evidence="7 10" id="KW-0472">Membrane</keyword>
<keyword evidence="6 11" id="KW-0798">TonB box</keyword>
<evidence type="ECO:0000256" key="7">
    <source>
        <dbReference type="ARBA" id="ARBA00023136"/>
    </source>
</evidence>
<feature type="chain" id="PRO_5042570133" evidence="12">
    <location>
        <begin position="27"/>
        <end position="709"/>
    </location>
</feature>
<evidence type="ECO:0000256" key="3">
    <source>
        <dbReference type="ARBA" id="ARBA00022448"/>
    </source>
</evidence>
<comment type="similarity">
    <text evidence="2 10 11">Belongs to the TonB-dependent receptor family.</text>
</comment>
<evidence type="ECO:0000256" key="8">
    <source>
        <dbReference type="ARBA" id="ARBA00023170"/>
    </source>
</evidence>
<gene>
    <name evidence="15" type="ORF">QE440_003445</name>
</gene>
<dbReference type="Gene3D" id="2.170.130.10">
    <property type="entry name" value="TonB-dependent receptor, plug domain"/>
    <property type="match status" value="1"/>
</dbReference>
<sequence length="709" mass="78528">MKPTLAPLAARILAAIAGTACPLVQAADSPLDLPSDTITSSVIETQEGVAQGYQGKPTTGTTRLNLTNQQTPQGVTSVTRERMDDFRQESVRDVLDYTPGINVQKVETDRTYFTSRGFDITNFQYDGSGMPFFWGVLVGDIDTAPYEQVDILHGANGVMTGLGNPSATVNFVRKRPTYTPEAEVTLSAGSWDKRRLDIDVSGPLTESGNVRGRLIYANENKNSYLDRYSREKNVFAGLLAFDLSERDTLTVGFEQQKSDANGASWGALPLTDASGNAIHYHSVHSNIAQPWVYWDVDTQRAFAEWEHRFDNNWVSKLTITGADHREDTQMFYMYAGVNGAGADSFYGLASKYKGKTRDLIGDLSFTGPFQLLGREHQLTLGANAGRSRTQERSLYDSNLYYTEVSLADALNGALPLSNFDVASPAQTSDYTNRQKSLYTAARFSLMDDLHLLAGARLLSADSDGSSYGVEQNARNHGRTTPYLGLVYDLDPQYALYASYTEIFAPQSYRDPSGRQLDPLEGKSYEVGVKRQSLDKKSSLTAAVFHTKQDNVSTYAGYDASLGGSVYNGRSFEGQGLELEIAGEVLPGLQLSGGYTYLWITDQDDQRARRFIPRHQLTSNLTYRLPMAPKVKVGGSLRWQSEVQYDGVDNSRQDAYALVGLMAGYEIDRHWSTQLNLDNLTNEKYLQSPRYGQSNFGEPRSVTASVSWRY</sequence>
<evidence type="ECO:0000256" key="9">
    <source>
        <dbReference type="ARBA" id="ARBA00023237"/>
    </source>
</evidence>
<dbReference type="InterPro" id="IPR000531">
    <property type="entry name" value="Beta-barrel_TonB"/>
</dbReference>
<keyword evidence="5 10" id="KW-0812">Transmembrane</keyword>
<dbReference type="PANTHER" id="PTHR32552">
    <property type="entry name" value="FERRICHROME IRON RECEPTOR-RELATED"/>
    <property type="match status" value="1"/>
</dbReference>
<evidence type="ECO:0000256" key="4">
    <source>
        <dbReference type="ARBA" id="ARBA00022452"/>
    </source>
</evidence>
<evidence type="ECO:0000256" key="2">
    <source>
        <dbReference type="ARBA" id="ARBA00009810"/>
    </source>
</evidence>
<evidence type="ECO:0000256" key="1">
    <source>
        <dbReference type="ARBA" id="ARBA00004571"/>
    </source>
</evidence>
<dbReference type="PROSITE" id="PS52016">
    <property type="entry name" value="TONB_DEPENDENT_REC_3"/>
    <property type="match status" value="1"/>
</dbReference>
<evidence type="ECO:0000313" key="15">
    <source>
        <dbReference type="EMBL" id="MDR6235704.1"/>
    </source>
</evidence>
<evidence type="ECO:0000313" key="16">
    <source>
        <dbReference type="Proteomes" id="UP001268036"/>
    </source>
</evidence>
<dbReference type="GO" id="GO:0009279">
    <property type="term" value="C:cell outer membrane"/>
    <property type="evidence" value="ECO:0007669"/>
    <property type="project" value="UniProtKB-SubCell"/>
</dbReference>
<dbReference type="Gene3D" id="2.40.170.20">
    <property type="entry name" value="TonB-dependent receptor, beta-barrel domain"/>
    <property type="match status" value="1"/>
</dbReference>
<keyword evidence="4 10" id="KW-1134">Transmembrane beta strand</keyword>
<dbReference type="InterPro" id="IPR012910">
    <property type="entry name" value="Plug_dom"/>
</dbReference>
<keyword evidence="9 10" id="KW-0998">Cell outer membrane</keyword>
<dbReference type="CDD" id="cd01347">
    <property type="entry name" value="ligand_gated_channel"/>
    <property type="match status" value="1"/>
</dbReference>
<dbReference type="GO" id="GO:0015891">
    <property type="term" value="P:siderophore transport"/>
    <property type="evidence" value="ECO:0007669"/>
    <property type="project" value="InterPro"/>
</dbReference>
<dbReference type="PANTHER" id="PTHR32552:SF74">
    <property type="entry name" value="HYDROXAMATE SIDEROPHORE RECEPTOR FHUE"/>
    <property type="match status" value="1"/>
</dbReference>
<dbReference type="InterPro" id="IPR039426">
    <property type="entry name" value="TonB-dep_rcpt-like"/>
</dbReference>
<dbReference type="Pfam" id="PF07715">
    <property type="entry name" value="Plug"/>
    <property type="match status" value="1"/>
</dbReference>
<dbReference type="AlphaFoldDB" id="A0AAJ2BSL6"/>
<dbReference type="SUPFAM" id="SSF56935">
    <property type="entry name" value="Porins"/>
    <property type="match status" value="1"/>
</dbReference>
<feature type="domain" description="TonB-dependent receptor plug" evidence="14">
    <location>
        <begin position="68"/>
        <end position="166"/>
    </location>
</feature>
<dbReference type="EMBL" id="JAVJAF010000001">
    <property type="protein sequence ID" value="MDR6235704.1"/>
    <property type="molecule type" value="Genomic_DNA"/>
</dbReference>
<dbReference type="GO" id="GO:0038023">
    <property type="term" value="F:signaling receptor activity"/>
    <property type="evidence" value="ECO:0007669"/>
    <property type="project" value="InterPro"/>
</dbReference>
<organism evidence="15 16">
    <name type="scientific">Pseudomonas oryzihabitans</name>
    <dbReference type="NCBI Taxonomy" id="47885"/>
    <lineage>
        <taxon>Bacteria</taxon>
        <taxon>Pseudomonadati</taxon>
        <taxon>Pseudomonadota</taxon>
        <taxon>Gammaproteobacteria</taxon>
        <taxon>Pseudomonadales</taxon>
        <taxon>Pseudomonadaceae</taxon>
        <taxon>Pseudomonas</taxon>
    </lineage>
</organism>
<dbReference type="Pfam" id="PF00593">
    <property type="entry name" value="TonB_dep_Rec_b-barrel"/>
    <property type="match status" value="1"/>
</dbReference>
<dbReference type="Proteomes" id="UP001268036">
    <property type="component" value="Unassembled WGS sequence"/>
</dbReference>
<comment type="subcellular location">
    <subcellularLocation>
        <location evidence="1 10">Cell outer membrane</location>
        <topology evidence="1 10">Multi-pass membrane protein</topology>
    </subcellularLocation>
</comment>
<dbReference type="GO" id="GO:0015344">
    <property type="term" value="F:siderophore uptake transmembrane transporter activity"/>
    <property type="evidence" value="ECO:0007669"/>
    <property type="project" value="TreeGrafter"/>
</dbReference>
<reference evidence="15" key="1">
    <citation type="submission" date="2023-08" db="EMBL/GenBank/DDBJ databases">
        <title>Functional and genomic diversity of the sorghum phyllosphere microbiome.</title>
        <authorList>
            <person name="Shade A."/>
        </authorList>
    </citation>
    <scope>NUCLEOTIDE SEQUENCE</scope>
    <source>
        <strain evidence="15">SORGH_AS_0201</strain>
    </source>
</reference>
<accession>A0AAJ2BSL6</accession>
<evidence type="ECO:0000259" key="13">
    <source>
        <dbReference type="Pfam" id="PF00593"/>
    </source>
</evidence>
<keyword evidence="8 15" id="KW-0675">Receptor</keyword>
<dbReference type="InterPro" id="IPR037066">
    <property type="entry name" value="Plug_dom_sf"/>
</dbReference>
<dbReference type="InterPro" id="IPR036942">
    <property type="entry name" value="Beta-barrel_TonB_sf"/>
</dbReference>
<evidence type="ECO:0000256" key="5">
    <source>
        <dbReference type="ARBA" id="ARBA00022692"/>
    </source>
</evidence>
<dbReference type="RefSeq" id="WP_309760542.1">
    <property type="nucleotide sequence ID" value="NZ_JAVJAF010000001.1"/>
</dbReference>
<protein>
    <submittedName>
        <fullName evidence="15">Outer membrane receptor for ferric coprogen and ferric-rhodotorulic acid</fullName>
    </submittedName>
</protein>